<dbReference type="GeneID" id="94847524"/>
<keyword evidence="2" id="KW-1185">Reference proteome</keyword>
<evidence type="ECO:0000313" key="1">
    <source>
        <dbReference type="EMBL" id="OHS94064.1"/>
    </source>
</evidence>
<protein>
    <recommendedName>
        <fullName evidence="3">Protein ZIP4 homolog</fullName>
    </recommendedName>
</protein>
<dbReference type="GO" id="GO:0090173">
    <property type="term" value="P:regulation of synaptonemal complex assembly"/>
    <property type="evidence" value="ECO:0007669"/>
    <property type="project" value="InterPro"/>
</dbReference>
<reference evidence="1" key="1">
    <citation type="submission" date="2016-10" db="EMBL/GenBank/DDBJ databases">
        <authorList>
            <person name="Benchimol M."/>
            <person name="Almeida L.G."/>
            <person name="Vasconcelos A.T."/>
            <person name="Perreira-Neves A."/>
            <person name="Rosa I.A."/>
            <person name="Tasca T."/>
            <person name="Bogo M.R."/>
            <person name="de Souza W."/>
        </authorList>
    </citation>
    <scope>NUCLEOTIDE SEQUENCE [LARGE SCALE GENOMIC DNA]</scope>
    <source>
        <strain evidence="1">K</strain>
    </source>
</reference>
<organism evidence="1 2">
    <name type="scientific">Tritrichomonas foetus</name>
    <dbReference type="NCBI Taxonomy" id="1144522"/>
    <lineage>
        <taxon>Eukaryota</taxon>
        <taxon>Metamonada</taxon>
        <taxon>Parabasalia</taxon>
        <taxon>Tritrichomonadida</taxon>
        <taxon>Tritrichomonadidae</taxon>
        <taxon>Tritrichomonas</taxon>
    </lineage>
</organism>
<name>A0A1J4J3M9_9EUKA</name>
<dbReference type="EMBL" id="MLAK01001352">
    <property type="protein sequence ID" value="OHS94064.1"/>
    <property type="molecule type" value="Genomic_DNA"/>
</dbReference>
<dbReference type="AlphaFoldDB" id="A0A1J4J3M9"/>
<evidence type="ECO:0008006" key="3">
    <source>
        <dbReference type="Google" id="ProtNLM"/>
    </source>
</evidence>
<dbReference type="PANTHER" id="PTHR40375">
    <property type="entry name" value="SPORULATION-SPECIFIC PROTEIN 22"/>
    <property type="match status" value="1"/>
</dbReference>
<dbReference type="Proteomes" id="UP000179807">
    <property type="component" value="Unassembled WGS sequence"/>
</dbReference>
<dbReference type="SUPFAM" id="SSF48452">
    <property type="entry name" value="TPR-like"/>
    <property type="match status" value="1"/>
</dbReference>
<proteinExistence type="predicted"/>
<dbReference type="Gene3D" id="1.25.40.10">
    <property type="entry name" value="Tetratricopeptide repeat domain"/>
    <property type="match status" value="1"/>
</dbReference>
<dbReference type="VEuPathDB" id="TrichDB:TRFO_39750"/>
<comment type="caution">
    <text evidence="1">The sequence shown here is derived from an EMBL/GenBank/DDBJ whole genome shotgun (WGS) entry which is preliminary data.</text>
</comment>
<sequence>MSISFEVEQLEKCASGGDYNLSDRITNLSHLLVDSEIADIQLTPNEAKNLALHIWNTAVKLQRVIPKANPEDQATLKLSIIPQLRILTVNVFEKHLDQNNEDDKNNLFYFLAYAYKAMLESDNIEMANKYLTSAQEIFPKLIPSANSIQTFVNIQIWQSQNLISNNNSRQALQMLQKFFKNYSIESSCLVSFIYEKAVEFKSIEWCNFCLQLVKNSSALSDEWESIVLALLVQLHINQGNAEEAMKLIHLIPSSLNSSYLELKCLILLNSQEKNQDSTLMNRLISFIPKTEEDRRVLVALCIFVADNCYKLGNTALEFIKNVMKIKDSIDSNIIKHVWYSSIRIACELNEKQMASQFLDLFNEAFSQNSTNDYPGENLGDNLIETESKREIAGILWNKALVEFDHQNYEEAATWMQLSRSQMSELDFQSQSCCFRFISRCMFESQKLNEALLFAEEAIQYQQNNAHGYLLKFRILASMQKEKEASDFISDLLNNSAYLEEFEPAFFTSMAAELHLIGNDNLALDILLKFIGLSIFIPNDLKINGINSIFAILQQIDQIDIIFKSIKIVASKWDDENMEFNNENRAAYSAIAYNVGYKYRNLEKFKKAAESFECGSLFSGTLIEYKYPCAFQAIDCLLKYKNIPKAYEILDSISILIDKAEQKYKDGLTLSKFKISLISQSIQLNSNIKCDMNGETRANFKVLIDLIDEVTTPAILAEICDFICENKTPPEIIMAVLNRAKQIENLMNHDNNEKIAVSLLHQLVIHSSATKEDLKNSYELVVEFIEENHQFMNDSQLQFFMSRAWNVGVQLAKSLRVKEAEWWLNVAITIMMKNEELKKLYSEELNDRYLKFLDQQKNRLMMMF</sequence>
<accession>A0A1J4J3M9</accession>
<dbReference type="PANTHER" id="PTHR40375:SF2">
    <property type="entry name" value="SPORULATION-SPECIFIC PROTEIN 22"/>
    <property type="match status" value="1"/>
</dbReference>
<dbReference type="RefSeq" id="XP_068347201.1">
    <property type="nucleotide sequence ID" value="XM_068512820.1"/>
</dbReference>
<evidence type="ECO:0000313" key="2">
    <source>
        <dbReference type="Proteomes" id="UP000179807"/>
    </source>
</evidence>
<gene>
    <name evidence="1" type="ORF">TRFO_39750</name>
</gene>
<dbReference type="InterPro" id="IPR011990">
    <property type="entry name" value="TPR-like_helical_dom_sf"/>
</dbReference>
<dbReference type="InterPro" id="IPR039057">
    <property type="entry name" value="Spo22/ZIP4"/>
</dbReference>